<comment type="caution">
    <text evidence="1">The sequence shown here is derived from an EMBL/GenBank/DDBJ whole genome shotgun (WGS) entry which is preliminary data.</text>
</comment>
<evidence type="ECO:0000313" key="1">
    <source>
        <dbReference type="EMBL" id="CAG7820071.1"/>
    </source>
</evidence>
<dbReference type="Pfam" id="PF02348">
    <property type="entry name" value="CTP_transf_3"/>
    <property type="match status" value="1"/>
</dbReference>
<gene>
    <name evidence="1" type="ORF">AFUS01_LOCUS30479</name>
</gene>
<dbReference type="InterPro" id="IPR003329">
    <property type="entry name" value="Cytidylyl_trans"/>
</dbReference>
<proteinExistence type="predicted"/>
<dbReference type="Proteomes" id="UP000708208">
    <property type="component" value="Unassembled WGS sequence"/>
</dbReference>
<name>A0A8J2KUN7_9HEXA</name>
<dbReference type="AlphaFoldDB" id="A0A8J2KUN7"/>
<reference evidence="1" key="1">
    <citation type="submission" date="2021-06" db="EMBL/GenBank/DDBJ databases">
        <authorList>
            <person name="Hodson N. C."/>
            <person name="Mongue J. A."/>
            <person name="Jaron S. K."/>
        </authorList>
    </citation>
    <scope>NUCLEOTIDE SEQUENCE</scope>
</reference>
<keyword evidence="2" id="KW-1185">Reference proteome</keyword>
<sequence>MIAVLARVIGTILVFFNWYGDDQDLQLPTIARYGQSNVTGLVLARGGSKGIVNKNMVILNGFPLIHWSLDAMIKSGVFDDIWVSTNDPSIKEYALRLGVQVHDRAPHTATDHATSMVAVQEFLQGHPGTEAIALVQLTRMHQLRWSVALNEEFAAKPLNFDPKNRPRRQDWQGEFVENGMFYFSHRKLVEKGAFQNAKSCVVEIPKNQSLEIDSMEDLKVAEAMMKEFIAKHVKTEL</sequence>
<dbReference type="PANTHER" id="PTHR21485">
    <property type="entry name" value="HAD SUPERFAMILY MEMBERS CMAS AND KDSC"/>
    <property type="match status" value="1"/>
</dbReference>
<dbReference type="EMBL" id="CAJVCH010468152">
    <property type="protein sequence ID" value="CAG7820071.1"/>
    <property type="molecule type" value="Genomic_DNA"/>
</dbReference>
<organism evidence="1 2">
    <name type="scientific">Allacma fusca</name>
    <dbReference type="NCBI Taxonomy" id="39272"/>
    <lineage>
        <taxon>Eukaryota</taxon>
        <taxon>Metazoa</taxon>
        <taxon>Ecdysozoa</taxon>
        <taxon>Arthropoda</taxon>
        <taxon>Hexapoda</taxon>
        <taxon>Collembola</taxon>
        <taxon>Symphypleona</taxon>
        <taxon>Sminthuridae</taxon>
        <taxon>Allacma</taxon>
    </lineage>
</organism>
<protein>
    <recommendedName>
        <fullName evidence="3">N-acylneuraminate cytidylyltransferase</fullName>
    </recommendedName>
</protein>
<dbReference type="GO" id="GO:0008781">
    <property type="term" value="F:N-acylneuraminate cytidylyltransferase activity"/>
    <property type="evidence" value="ECO:0007669"/>
    <property type="project" value="TreeGrafter"/>
</dbReference>
<evidence type="ECO:0000313" key="2">
    <source>
        <dbReference type="Proteomes" id="UP000708208"/>
    </source>
</evidence>
<dbReference type="InterPro" id="IPR050793">
    <property type="entry name" value="CMP-NeuNAc_synthase"/>
</dbReference>
<dbReference type="OrthoDB" id="25346at2759"/>
<dbReference type="PANTHER" id="PTHR21485:SF3">
    <property type="entry name" value="N-ACYLNEURAMINATE CYTIDYLYLTRANSFERASE"/>
    <property type="match status" value="1"/>
</dbReference>
<accession>A0A8J2KUN7</accession>
<dbReference type="CDD" id="cd02513">
    <property type="entry name" value="CMP-NeuAc_Synthase"/>
    <property type="match status" value="1"/>
</dbReference>
<evidence type="ECO:0008006" key="3">
    <source>
        <dbReference type="Google" id="ProtNLM"/>
    </source>
</evidence>